<dbReference type="Proteomes" id="UP000321776">
    <property type="component" value="Unassembled WGS sequence"/>
</dbReference>
<dbReference type="AlphaFoldDB" id="A0A5C6VYD0"/>
<name>A0A5C6VYD0_9BURK</name>
<dbReference type="RefSeq" id="WP_147234333.1">
    <property type="nucleotide sequence ID" value="NZ_VOQS01000001.1"/>
</dbReference>
<reference evidence="1 2" key="1">
    <citation type="journal article" date="2018" name="Int. J. Syst. Evol. Microbiol.">
        <title>Paraburkholderia azotifigens sp. nov., a nitrogen-fixing bacterium isolated from paddy soil.</title>
        <authorList>
            <person name="Choi G.M."/>
            <person name="Im W.T."/>
        </authorList>
    </citation>
    <scope>NUCLEOTIDE SEQUENCE [LARGE SCALE GENOMIC DNA]</scope>
    <source>
        <strain evidence="1 2">NF 2-5-3</strain>
    </source>
</reference>
<protein>
    <submittedName>
        <fullName evidence="1">Uncharacterized protein</fullName>
    </submittedName>
</protein>
<sequence length="313" mass="34928">MLKLTSIRNVESVPSENIDVFIAACGYEGRAIAASKKFHQVARRKLAIGFASQRELEYNANKAWFESAGFDLVEVDDDKFRDTLNQYLSQCSPERCVWNVEIDISCFNRFRMAHLVDALRKLPATEIAVTFRYSIAEFTPPAIDSAPTVTVAPVIPQFAGWTTRPDRPPAAIVGLGYEPNKAIGIVDHLEINNATWAYYPLGPIPEYYQRVLEANRSLLDIIQSDGRCQPYDLNEPAQLFSEINSLVDMLKPHFNAVLIPFGPKLFALVTLLVASVHDDVGVWRVSSGSLEEPVNRKASGHVVSVSVNFRTKD</sequence>
<dbReference type="EMBL" id="VOQS01000001">
    <property type="protein sequence ID" value="TXC88468.1"/>
    <property type="molecule type" value="Genomic_DNA"/>
</dbReference>
<comment type="caution">
    <text evidence="1">The sequence shown here is derived from an EMBL/GenBank/DDBJ whole genome shotgun (WGS) entry which is preliminary data.</text>
</comment>
<organism evidence="1 2">
    <name type="scientific">Paraburkholderia azotifigens</name>
    <dbReference type="NCBI Taxonomy" id="2057004"/>
    <lineage>
        <taxon>Bacteria</taxon>
        <taxon>Pseudomonadati</taxon>
        <taxon>Pseudomonadota</taxon>
        <taxon>Betaproteobacteria</taxon>
        <taxon>Burkholderiales</taxon>
        <taxon>Burkholderiaceae</taxon>
        <taxon>Paraburkholderia</taxon>
    </lineage>
</organism>
<proteinExistence type="predicted"/>
<evidence type="ECO:0000313" key="1">
    <source>
        <dbReference type="EMBL" id="TXC88468.1"/>
    </source>
</evidence>
<gene>
    <name evidence="1" type="ORF">FRZ40_13210</name>
</gene>
<accession>A0A5C6VYD0</accession>
<evidence type="ECO:0000313" key="2">
    <source>
        <dbReference type="Proteomes" id="UP000321776"/>
    </source>
</evidence>